<accession>A0A2S1PB80</accession>
<evidence type="ECO:0000313" key="1">
    <source>
        <dbReference type="EMBL" id="AWH13812.1"/>
    </source>
</evidence>
<sequence>MTGKWVVRMARKRDGSLYTYRVWNVFNPEGSRAARHHHAGSRALARGARPNNRYCLLGHFRYRLSQRKQPTRGVPQ</sequence>
<dbReference type="GeneID" id="60327504"/>
<dbReference type="KEGG" id="vg:60327504"/>
<dbReference type="RefSeq" id="YP_009955996.1">
    <property type="nucleotide sequence ID" value="NC_051647.1"/>
</dbReference>
<organism evidence="1 2">
    <name type="scientific">Mycobacterium phage DillTech15</name>
    <dbReference type="NCBI Taxonomy" id="2163591"/>
    <lineage>
        <taxon>Viruses</taxon>
        <taxon>Duplodnaviria</taxon>
        <taxon>Heunggongvirae</taxon>
        <taxon>Uroviricota</taxon>
        <taxon>Caudoviricetes</taxon>
        <taxon>Gracegardnervirinae</taxon>
        <taxon>Cheoctovirus</taxon>
        <taxon>Cheoctovirus dilltech15</taxon>
    </lineage>
</organism>
<proteinExistence type="predicted"/>
<protein>
    <submittedName>
        <fullName evidence="1">Uncharacterized protein</fullName>
    </submittedName>
</protein>
<name>A0A2S1PB80_9CAUD</name>
<dbReference type="EMBL" id="MH077578">
    <property type="protein sequence ID" value="AWH13812.1"/>
    <property type="molecule type" value="Genomic_DNA"/>
</dbReference>
<gene>
    <name evidence="1" type="primary">78</name>
    <name evidence="1" type="ORF">SEA_DILLTECH15_78</name>
</gene>
<evidence type="ECO:0000313" key="2">
    <source>
        <dbReference type="Proteomes" id="UP000247174"/>
    </source>
</evidence>
<keyword evidence="2" id="KW-1185">Reference proteome</keyword>
<reference evidence="2" key="1">
    <citation type="submission" date="2018-03" db="EMBL/GenBank/DDBJ databases">
        <authorList>
            <person name="Keele B.F."/>
        </authorList>
    </citation>
    <scope>NUCLEOTIDE SEQUENCE [LARGE SCALE GENOMIC DNA]</scope>
</reference>
<dbReference type="Proteomes" id="UP000247174">
    <property type="component" value="Segment"/>
</dbReference>